<dbReference type="RefSeq" id="WP_091988931.1">
    <property type="nucleotide sequence ID" value="NZ_FOLO01000045.1"/>
</dbReference>
<dbReference type="PANTHER" id="PTHR10067:SF17">
    <property type="entry name" value="PHOSPHATIDYLSERINE DECARBOXYLASE PROENZYME 2"/>
    <property type="match status" value="1"/>
</dbReference>
<keyword evidence="3" id="KW-0456">Lyase</keyword>
<evidence type="ECO:0000256" key="3">
    <source>
        <dbReference type="ARBA" id="ARBA00023239"/>
    </source>
</evidence>
<sequence length="297" mass="34616">MKLKIPLYNRQTKKIENECIFEVSFMTFVYDTYFGSLLEKLIFKRIWFSKIYGKIQKSERSKHKITEFIKKYKIDISELDQSLEEYSNFNAFFIRKFKPNIRSINTEPKKLISPCDARLMVYPISNASDIKIKQNLYSVEQLLLSKKSAKEYSEGVCLVYRLAPMDYHRFVYFDDGQESELVNVNGYLHSVSPIAQKKITRVFSENVRQYSVLKTRNFGHVIQIDVGAMVVGKIKQHKITGGDFMRGEEKGYFEFGGSTIVLLFKKECIKVDKDIAEQSLENIETLVKMGEVVGQIY</sequence>
<keyword evidence="1" id="KW-0210">Decarboxylase</keyword>
<dbReference type="GO" id="GO:0004609">
    <property type="term" value="F:phosphatidylserine decarboxylase activity"/>
    <property type="evidence" value="ECO:0007669"/>
    <property type="project" value="InterPro"/>
</dbReference>
<evidence type="ECO:0000313" key="6">
    <source>
        <dbReference type="Proteomes" id="UP000198862"/>
    </source>
</evidence>
<accession>A0A1I1QY54</accession>
<keyword evidence="4" id="KW-0670">Pyruvate</keyword>
<dbReference type="EMBL" id="FOLO01000045">
    <property type="protein sequence ID" value="SFD27036.1"/>
    <property type="molecule type" value="Genomic_DNA"/>
</dbReference>
<dbReference type="AlphaFoldDB" id="A0A1I1QY54"/>
<dbReference type="GO" id="GO:0008654">
    <property type="term" value="P:phospholipid biosynthetic process"/>
    <property type="evidence" value="ECO:0007669"/>
    <property type="project" value="InterPro"/>
</dbReference>
<evidence type="ECO:0000256" key="4">
    <source>
        <dbReference type="ARBA" id="ARBA00023317"/>
    </source>
</evidence>
<evidence type="ECO:0000313" key="5">
    <source>
        <dbReference type="EMBL" id="SFD27036.1"/>
    </source>
</evidence>
<protein>
    <submittedName>
        <fullName evidence="5">Phosphatidylserine decarboxylase</fullName>
    </submittedName>
</protein>
<dbReference type="InterPro" id="IPR003817">
    <property type="entry name" value="PS_Dcarbxylase"/>
</dbReference>
<dbReference type="STRING" id="1123010.SAMN02745724_04048"/>
<proteinExistence type="predicted"/>
<organism evidence="5 6">
    <name type="scientific">Pseudoalteromonas denitrificans DSM 6059</name>
    <dbReference type="NCBI Taxonomy" id="1123010"/>
    <lineage>
        <taxon>Bacteria</taxon>
        <taxon>Pseudomonadati</taxon>
        <taxon>Pseudomonadota</taxon>
        <taxon>Gammaproteobacteria</taxon>
        <taxon>Alteromonadales</taxon>
        <taxon>Pseudoalteromonadaceae</taxon>
        <taxon>Pseudoalteromonas</taxon>
    </lineage>
</organism>
<dbReference type="OrthoDB" id="9802030at2"/>
<evidence type="ECO:0000256" key="2">
    <source>
        <dbReference type="ARBA" id="ARBA00023145"/>
    </source>
</evidence>
<keyword evidence="6" id="KW-1185">Reference proteome</keyword>
<dbReference type="Proteomes" id="UP000198862">
    <property type="component" value="Unassembled WGS sequence"/>
</dbReference>
<dbReference type="PANTHER" id="PTHR10067">
    <property type="entry name" value="PHOSPHATIDYLSERINE DECARBOXYLASE"/>
    <property type="match status" value="1"/>
</dbReference>
<dbReference type="Pfam" id="PF02666">
    <property type="entry name" value="PS_Dcarbxylase"/>
    <property type="match status" value="1"/>
</dbReference>
<name>A0A1I1QY54_9GAMM</name>
<keyword evidence="2" id="KW-0865">Zymogen</keyword>
<reference evidence="5 6" key="1">
    <citation type="submission" date="2016-10" db="EMBL/GenBank/DDBJ databases">
        <authorList>
            <person name="de Groot N.N."/>
        </authorList>
    </citation>
    <scope>NUCLEOTIDE SEQUENCE [LARGE SCALE GENOMIC DNA]</scope>
    <source>
        <strain evidence="5 6">DSM 6059</strain>
    </source>
</reference>
<evidence type="ECO:0000256" key="1">
    <source>
        <dbReference type="ARBA" id="ARBA00022793"/>
    </source>
</evidence>
<gene>
    <name evidence="5" type="ORF">SAMN02745724_04048</name>
</gene>